<evidence type="ECO:0000313" key="2">
    <source>
        <dbReference type="Proteomes" id="UP000008021"/>
    </source>
</evidence>
<accession>A0A0E0BZD2</accession>
<dbReference type="Gramene" id="OMERI01G08050.1">
    <property type="protein sequence ID" value="OMERI01G08050.1"/>
    <property type="gene ID" value="OMERI01G08050"/>
</dbReference>
<sequence length="105" mass="11691">MKGGNCYNETTMIRTPDTGAAVAMAVSWPQSSEMANERLVVRSCARAAASPYYFWPYSLSDCFGDYEAVLFYSQDPYINPCEISNLFTEPNQGYKLDIMDMGLAA</sequence>
<name>A0A0E0BZD2_9ORYZ</name>
<reference evidence="1" key="1">
    <citation type="submission" date="2015-04" db="UniProtKB">
        <authorList>
            <consortium name="EnsemblPlants"/>
        </authorList>
    </citation>
    <scope>IDENTIFICATION</scope>
</reference>
<dbReference type="Proteomes" id="UP000008021">
    <property type="component" value="Chromosome 1"/>
</dbReference>
<keyword evidence="2" id="KW-1185">Reference proteome</keyword>
<protein>
    <submittedName>
        <fullName evidence="1">Uncharacterized protein</fullName>
    </submittedName>
</protein>
<dbReference type="EnsemblPlants" id="OMERI01G08050.1">
    <property type="protein sequence ID" value="OMERI01G08050.1"/>
    <property type="gene ID" value="OMERI01G08050"/>
</dbReference>
<dbReference type="HOGENOM" id="CLU_2240873_0_0_1"/>
<proteinExistence type="predicted"/>
<reference evidence="1" key="2">
    <citation type="submission" date="2018-05" db="EMBL/GenBank/DDBJ databases">
        <title>OmerRS3 (Oryza meridionalis Reference Sequence Version 3).</title>
        <authorList>
            <person name="Zhang J."/>
            <person name="Kudrna D."/>
            <person name="Lee S."/>
            <person name="Talag J."/>
            <person name="Welchert J."/>
            <person name="Wing R.A."/>
        </authorList>
    </citation>
    <scope>NUCLEOTIDE SEQUENCE [LARGE SCALE GENOMIC DNA]</scope>
    <source>
        <strain evidence="1">cv. OR44</strain>
    </source>
</reference>
<evidence type="ECO:0000313" key="1">
    <source>
        <dbReference type="EnsemblPlants" id="OMERI01G08050.1"/>
    </source>
</evidence>
<organism evidence="1">
    <name type="scientific">Oryza meridionalis</name>
    <dbReference type="NCBI Taxonomy" id="40149"/>
    <lineage>
        <taxon>Eukaryota</taxon>
        <taxon>Viridiplantae</taxon>
        <taxon>Streptophyta</taxon>
        <taxon>Embryophyta</taxon>
        <taxon>Tracheophyta</taxon>
        <taxon>Spermatophyta</taxon>
        <taxon>Magnoliopsida</taxon>
        <taxon>Liliopsida</taxon>
        <taxon>Poales</taxon>
        <taxon>Poaceae</taxon>
        <taxon>BOP clade</taxon>
        <taxon>Oryzoideae</taxon>
        <taxon>Oryzeae</taxon>
        <taxon>Oryzinae</taxon>
        <taxon>Oryza</taxon>
    </lineage>
</organism>
<dbReference type="AlphaFoldDB" id="A0A0E0BZD2"/>